<dbReference type="NCBIfam" id="NF005559">
    <property type="entry name" value="PRK07231.1"/>
    <property type="match status" value="1"/>
</dbReference>
<dbReference type="Gene3D" id="3.40.50.720">
    <property type="entry name" value="NAD(P)-binding Rossmann-like Domain"/>
    <property type="match status" value="1"/>
</dbReference>
<dbReference type="PRINTS" id="PR00081">
    <property type="entry name" value="GDHRDH"/>
</dbReference>
<proteinExistence type="inferred from homology"/>
<protein>
    <submittedName>
        <fullName evidence="4">3-oxoacyl-ACP reductase FabG</fullName>
    </submittedName>
</protein>
<keyword evidence="3" id="KW-0812">Transmembrane</keyword>
<accession>A0A7V3YMJ5</accession>
<comment type="similarity">
    <text evidence="1">Belongs to the short-chain dehydrogenases/reductases (SDR) family.</text>
</comment>
<dbReference type="InterPro" id="IPR002347">
    <property type="entry name" value="SDR_fam"/>
</dbReference>
<dbReference type="CDD" id="cd05233">
    <property type="entry name" value="SDR_c"/>
    <property type="match status" value="1"/>
</dbReference>
<dbReference type="PANTHER" id="PTHR24321:SF8">
    <property type="entry name" value="ESTRADIOL 17-BETA-DEHYDROGENASE 8-RELATED"/>
    <property type="match status" value="1"/>
</dbReference>
<dbReference type="EMBL" id="DTEN01000281">
    <property type="protein sequence ID" value="HGI75430.1"/>
    <property type="molecule type" value="Genomic_DNA"/>
</dbReference>
<reference evidence="4" key="1">
    <citation type="journal article" date="2020" name="mSystems">
        <title>Genome- and Community-Level Interaction Insights into Carbon Utilization and Element Cycling Functions of Hydrothermarchaeota in Hydrothermal Sediment.</title>
        <authorList>
            <person name="Zhou Z."/>
            <person name="Liu Y."/>
            <person name="Xu W."/>
            <person name="Pan J."/>
            <person name="Luo Z.H."/>
            <person name="Li M."/>
        </authorList>
    </citation>
    <scope>NUCLEOTIDE SEQUENCE [LARGE SCALE GENOMIC DNA]</scope>
    <source>
        <strain evidence="4">SpSt-716</strain>
    </source>
</reference>
<dbReference type="PANTHER" id="PTHR24321">
    <property type="entry name" value="DEHYDROGENASES, SHORT CHAIN"/>
    <property type="match status" value="1"/>
</dbReference>
<evidence type="ECO:0000313" key="4">
    <source>
        <dbReference type="EMBL" id="HGI75430.1"/>
    </source>
</evidence>
<keyword evidence="3" id="KW-0472">Membrane</keyword>
<organism evidence="4">
    <name type="scientific">Candidatus Caldatribacterium californiense</name>
    <dbReference type="NCBI Taxonomy" id="1454726"/>
    <lineage>
        <taxon>Bacteria</taxon>
        <taxon>Pseudomonadati</taxon>
        <taxon>Atribacterota</taxon>
        <taxon>Atribacteria</taxon>
        <taxon>Atribacterales</taxon>
        <taxon>Candidatus Caldatribacteriaceae</taxon>
        <taxon>Candidatus Caldatribacterium</taxon>
    </lineage>
</organism>
<dbReference type="SUPFAM" id="SSF51735">
    <property type="entry name" value="NAD(P)-binding Rossmann-fold domains"/>
    <property type="match status" value="1"/>
</dbReference>
<evidence type="ECO:0000256" key="3">
    <source>
        <dbReference type="SAM" id="Phobius"/>
    </source>
</evidence>
<sequence>MDLGFGGKVAIVTGGGAGIGEATVRLFAQEGAQVVIAEANPERGKALEEELKKQGFVAEFVEVDVSQKDSVDQMVEKVLHRFGQIDILVNNAGVYAKGDALAFTEEDFARLVDVNVKGVILCTQSVGRRMVEKRSGVIVNVASEAGLVAIPNQMVYNLTKAAVISITRSCAVDFAGYGVRVNCVCPGTTYTPLVEEALRKEKDPEKVRKSLEDSRPLKRLGKPEEIAAAILFLASPLLGYATGAVLSVDGGYTVW</sequence>
<dbReference type="GO" id="GO:0016491">
    <property type="term" value="F:oxidoreductase activity"/>
    <property type="evidence" value="ECO:0007669"/>
    <property type="project" value="UniProtKB-KW"/>
</dbReference>
<dbReference type="PRINTS" id="PR00080">
    <property type="entry name" value="SDRFAMILY"/>
</dbReference>
<gene>
    <name evidence="4" type="ORF">ENU96_07125</name>
</gene>
<dbReference type="Pfam" id="PF13561">
    <property type="entry name" value="adh_short_C2"/>
    <property type="match status" value="1"/>
</dbReference>
<dbReference type="InterPro" id="IPR036291">
    <property type="entry name" value="NAD(P)-bd_dom_sf"/>
</dbReference>
<comment type="caution">
    <text evidence="4">The sequence shown here is derived from an EMBL/GenBank/DDBJ whole genome shotgun (WGS) entry which is preliminary data.</text>
</comment>
<dbReference type="AlphaFoldDB" id="A0A7V3YMJ5"/>
<evidence type="ECO:0000256" key="2">
    <source>
        <dbReference type="ARBA" id="ARBA00023002"/>
    </source>
</evidence>
<keyword evidence="3" id="KW-1133">Transmembrane helix</keyword>
<feature type="transmembrane region" description="Helical" evidence="3">
    <location>
        <begin position="226"/>
        <end position="248"/>
    </location>
</feature>
<name>A0A7V3YMJ5_9BACT</name>
<keyword evidence="2" id="KW-0560">Oxidoreductase</keyword>
<dbReference type="FunFam" id="3.40.50.720:FF:000084">
    <property type="entry name" value="Short-chain dehydrogenase reductase"/>
    <property type="match status" value="1"/>
</dbReference>
<evidence type="ECO:0000256" key="1">
    <source>
        <dbReference type="ARBA" id="ARBA00006484"/>
    </source>
</evidence>